<name>A0ABV1E2V9_9FIRM</name>
<dbReference type="EC" id="2.7.6.3" evidence="3"/>
<dbReference type="EMBL" id="JBBMFD010000019">
    <property type="protein sequence ID" value="MEQ2441194.1"/>
    <property type="molecule type" value="Genomic_DNA"/>
</dbReference>
<dbReference type="Proteomes" id="UP001489509">
    <property type="component" value="Unassembled WGS sequence"/>
</dbReference>
<evidence type="ECO:0000259" key="9">
    <source>
        <dbReference type="Pfam" id="PF01288"/>
    </source>
</evidence>
<keyword evidence="4 10" id="KW-0808">Transferase</keyword>
<keyword evidence="7" id="KW-0067">ATP-binding</keyword>
<dbReference type="RefSeq" id="WP_349220139.1">
    <property type="nucleotide sequence ID" value="NZ_JBBMFD010000019.1"/>
</dbReference>
<comment type="catalytic activity">
    <reaction evidence="1">
        <text>6-hydroxymethyl-7,8-dihydropterin + ATP = (7,8-dihydropterin-6-yl)methyl diphosphate + AMP + H(+)</text>
        <dbReference type="Rhea" id="RHEA:11412"/>
        <dbReference type="ChEBI" id="CHEBI:15378"/>
        <dbReference type="ChEBI" id="CHEBI:30616"/>
        <dbReference type="ChEBI" id="CHEBI:44841"/>
        <dbReference type="ChEBI" id="CHEBI:72950"/>
        <dbReference type="ChEBI" id="CHEBI:456215"/>
        <dbReference type="EC" id="2.7.6.3"/>
    </reaction>
</comment>
<dbReference type="Gene3D" id="3.30.70.560">
    <property type="entry name" value="7,8-Dihydro-6-hydroxymethylpterin-pyrophosphokinase HPPK"/>
    <property type="match status" value="1"/>
</dbReference>
<dbReference type="SUPFAM" id="SSF55083">
    <property type="entry name" value="6-hydroxymethyl-7,8-dihydropterin pyrophosphokinase, HPPK"/>
    <property type="match status" value="1"/>
</dbReference>
<protein>
    <recommendedName>
        <fullName evidence="3">2-amino-4-hydroxy-6-hydroxymethyldihydropteridine diphosphokinase</fullName>
        <ecNumber evidence="3">2.7.6.3</ecNumber>
    </recommendedName>
</protein>
<reference evidence="10 11" key="1">
    <citation type="submission" date="2024-03" db="EMBL/GenBank/DDBJ databases">
        <title>Human intestinal bacterial collection.</title>
        <authorList>
            <person name="Pauvert C."/>
            <person name="Hitch T.C.A."/>
            <person name="Clavel T."/>
        </authorList>
    </citation>
    <scope>NUCLEOTIDE SEQUENCE [LARGE SCALE GENOMIC DNA]</scope>
    <source>
        <strain evidence="10 11">CLA-JM-H44</strain>
    </source>
</reference>
<proteinExistence type="predicted"/>
<keyword evidence="5" id="KW-0547">Nucleotide-binding</keyword>
<evidence type="ECO:0000313" key="10">
    <source>
        <dbReference type="EMBL" id="MEQ2441194.1"/>
    </source>
</evidence>
<dbReference type="GO" id="GO:0003848">
    <property type="term" value="F:2-amino-4-hydroxy-6-hydroxymethyldihydropteridine diphosphokinase activity"/>
    <property type="evidence" value="ECO:0007669"/>
    <property type="project" value="UniProtKB-EC"/>
</dbReference>
<evidence type="ECO:0000256" key="7">
    <source>
        <dbReference type="ARBA" id="ARBA00022840"/>
    </source>
</evidence>
<evidence type="ECO:0000256" key="2">
    <source>
        <dbReference type="ARBA" id="ARBA00005051"/>
    </source>
</evidence>
<dbReference type="CDD" id="cd00483">
    <property type="entry name" value="HPPK"/>
    <property type="match status" value="1"/>
</dbReference>
<evidence type="ECO:0000256" key="8">
    <source>
        <dbReference type="ARBA" id="ARBA00022909"/>
    </source>
</evidence>
<dbReference type="Pfam" id="PF01288">
    <property type="entry name" value="HPPK"/>
    <property type="match status" value="1"/>
</dbReference>
<dbReference type="InterPro" id="IPR035907">
    <property type="entry name" value="Hppk_sf"/>
</dbReference>
<dbReference type="PANTHER" id="PTHR43071">
    <property type="entry name" value="2-AMINO-4-HYDROXY-6-HYDROXYMETHYLDIHYDROPTERIDINE PYROPHOSPHOKINASE"/>
    <property type="match status" value="1"/>
</dbReference>
<keyword evidence="8" id="KW-0289">Folate biosynthesis</keyword>
<comment type="pathway">
    <text evidence="2">Cofactor biosynthesis; tetrahydrofolate biosynthesis; 2-amino-4-hydroxy-6-hydroxymethyl-7,8-dihydropteridine diphosphate from 7,8-dihydroneopterin triphosphate: step 4/4.</text>
</comment>
<organism evidence="10 11">
    <name type="scientific">Solibaculum intestinale</name>
    <dbReference type="NCBI Taxonomy" id="3133165"/>
    <lineage>
        <taxon>Bacteria</taxon>
        <taxon>Bacillati</taxon>
        <taxon>Bacillota</taxon>
        <taxon>Clostridia</taxon>
        <taxon>Eubacteriales</taxon>
        <taxon>Oscillospiraceae</taxon>
        <taxon>Solibaculum</taxon>
    </lineage>
</organism>
<keyword evidence="6" id="KW-0418">Kinase</keyword>
<evidence type="ECO:0000256" key="5">
    <source>
        <dbReference type="ARBA" id="ARBA00022741"/>
    </source>
</evidence>
<evidence type="ECO:0000256" key="3">
    <source>
        <dbReference type="ARBA" id="ARBA00013253"/>
    </source>
</evidence>
<evidence type="ECO:0000256" key="1">
    <source>
        <dbReference type="ARBA" id="ARBA00000198"/>
    </source>
</evidence>
<evidence type="ECO:0000256" key="4">
    <source>
        <dbReference type="ARBA" id="ARBA00022679"/>
    </source>
</evidence>
<evidence type="ECO:0000256" key="6">
    <source>
        <dbReference type="ARBA" id="ARBA00022777"/>
    </source>
</evidence>
<keyword evidence="11" id="KW-1185">Reference proteome</keyword>
<dbReference type="NCBIfam" id="TIGR01498">
    <property type="entry name" value="folK"/>
    <property type="match status" value="1"/>
</dbReference>
<accession>A0ABV1E2V9</accession>
<comment type="caution">
    <text evidence="10">The sequence shown here is derived from an EMBL/GenBank/DDBJ whole genome shotgun (WGS) entry which is preliminary data.</text>
</comment>
<sequence>MADAVIGLGANLGDRLAALQGAVDALSLLPGTKVTKVSAVYETDPVGYAEQPTFYNGAAVLSTALSPHALLGALLGIEAAAGRVRRMQNGPRTLDLDLLLYDGAKCDDAELTLPHPRMLERAFVLVPLLELYPEGTALSLPFREALDKTGQSGVRKTGYRLAVSEPQPDSFHSGR</sequence>
<dbReference type="PANTHER" id="PTHR43071:SF1">
    <property type="entry name" value="2-AMINO-4-HYDROXY-6-HYDROXYMETHYLDIHYDROPTERIDINE PYROPHOSPHOKINASE"/>
    <property type="match status" value="1"/>
</dbReference>
<dbReference type="InterPro" id="IPR000550">
    <property type="entry name" value="Hppk"/>
</dbReference>
<feature type="domain" description="7,8-dihydro-6-hydroxymethylpterin-pyrophosphokinase" evidence="9">
    <location>
        <begin position="5"/>
        <end position="133"/>
    </location>
</feature>
<gene>
    <name evidence="10" type="primary">folK</name>
    <name evidence="10" type="ORF">WMO26_10190</name>
</gene>
<evidence type="ECO:0000313" key="11">
    <source>
        <dbReference type="Proteomes" id="UP001489509"/>
    </source>
</evidence>